<feature type="region of interest" description="Disordered" evidence="1">
    <location>
        <begin position="91"/>
        <end position="123"/>
    </location>
</feature>
<keyword evidence="4" id="KW-1185">Reference proteome</keyword>
<dbReference type="GeneID" id="33564683"/>
<dbReference type="Proteomes" id="UP000193648">
    <property type="component" value="Unassembled WGS sequence"/>
</dbReference>
<evidence type="ECO:0008006" key="5">
    <source>
        <dbReference type="Google" id="ProtNLM"/>
    </source>
</evidence>
<evidence type="ECO:0000256" key="1">
    <source>
        <dbReference type="SAM" id="MobiDB-lite"/>
    </source>
</evidence>
<dbReference type="InParanoid" id="A0A1Y2H1I4"/>
<proteinExistence type="predicted"/>
<accession>A0A1Y2H1I4</accession>
<dbReference type="AlphaFoldDB" id="A0A1Y2H1I4"/>
<dbReference type="EMBL" id="MCFF01000003">
    <property type="protein sequence ID" value="ORZ27904.1"/>
    <property type="molecule type" value="Genomic_DNA"/>
</dbReference>
<evidence type="ECO:0000313" key="3">
    <source>
        <dbReference type="EMBL" id="ORZ27904.1"/>
    </source>
</evidence>
<sequence length="174" mass="20114">MHLFTLCLGLSAILSASMMVLAQEIIAPEEWIESVKLNQALVKRKLQKNKYNKQKEQQKQQHFNHNRHHHNLQNSFVKQTKRSLLEQEHQNGLGTVKTGAPIEMEKSPRLQKREKGSPSHPEIEHHASDLVSFETNAIVNTPAIQHTVEIANFKKTNKKNERVLKSKSKVRRYT</sequence>
<keyword evidence="2" id="KW-0732">Signal</keyword>
<protein>
    <recommendedName>
        <fullName evidence="5">Secreted protein</fullName>
    </recommendedName>
</protein>
<evidence type="ECO:0000256" key="2">
    <source>
        <dbReference type="SAM" id="SignalP"/>
    </source>
</evidence>
<name>A0A1Y2H1I4_9FUNG</name>
<reference evidence="3 4" key="1">
    <citation type="submission" date="2016-07" db="EMBL/GenBank/DDBJ databases">
        <title>Pervasive Adenine N6-methylation of Active Genes in Fungi.</title>
        <authorList>
            <consortium name="DOE Joint Genome Institute"/>
            <person name="Mondo S.J."/>
            <person name="Dannebaum R.O."/>
            <person name="Kuo R.C."/>
            <person name="Labutti K."/>
            <person name="Haridas S."/>
            <person name="Kuo A."/>
            <person name="Salamov A."/>
            <person name="Ahrendt S.R."/>
            <person name="Lipzen A."/>
            <person name="Sullivan W."/>
            <person name="Andreopoulos W.B."/>
            <person name="Clum A."/>
            <person name="Lindquist E."/>
            <person name="Daum C."/>
            <person name="Ramamoorthy G.K."/>
            <person name="Gryganskyi A."/>
            <person name="Culley D."/>
            <person name="Magnuson J.K."/>
            <person name="James T.Y."/>
            <person name="O'Malley M.A."/>
            <person name="Stajich J.E."/>
            <person name="Spatafora J.W."/>
            <person name="Visel A."/>
            <person name="Grigoriev I.V."/>
        </authorList>
    </citation>
    <scope>NUCLEOTIDE SEQUENCE [LARGE SCALE GENOMIC DNA]</scope>
    <source>
        <strain evidence="3 4">NRRL 3116</strain>
    </source>
</reference>
<comment type="caution">
    <text evidence="3">The sequence shown here is derived from an EMBL/GenBank/DDBJ whole genome shotgun (WGS) entry which is preliminary data.</text>
</comment>
<evidence type="ECO:0000313" key="4">
    <source>
        <dbReference type="Proteomes" id="UP000193648"/>
    </source>
</evidence>
<gene>
    <name evidence="3" type="ORF">BCR41DRAFT_346213</name>
</gene>
<feature type="compositionally biased region" description="Basic and acidic residues" evidence="1">
    <location>
        <begin position="103"/>
        <end position="123"/>
    </location>
</feature>
<dbReference type="OrthoDB" id="2446752at2759"/>
<feature type="chain" id="PRO_5013231662" description="Secreted protein" evidence="2">
    <location>
        <begin position="23"/>
        <end position="174"/>
    </location>
</feature>
<feature type="compositionally biased region" description="Basic residues" evidence="1">
    <location>
        <begin position="62"/>
        <end position="71"/>
    </location>
</feature>
<dbReference type="RefSeq" id="XP_021885607.1">
    <property type="nucleotide sequence ID" value="XM_022022839.1"/>
</dbReference>
<feature type="region of interest" description="Disordered" evidence="1">
    <location>
        <begin position="49"/>
        <end position="71"/>
    </location>
</feature>
<feature type="signal peptide" evidence="2">
    <location>
        <begin position="1"/>
        <end position="22"/>
    </location>
</feature>
<organism evidence="3 4">
    <name type="scientific">Lobosporangium transversale</name>
    <dbReference type="NCBI Taxonomy" id="64571"/>
    <lineage>
        <taxon>Eukaryota</taxon>
        <taxon>Fungi</taxon>
        <taxon>Fungi incertae sedis</taxon>
        <taxon>Mucoromycota</taxon>
        <taxon>Mortierellomycotina</taxon>
        <taxon>Mortierellomycetes</taxon>
        <taxon>Mortierellales</taxon>
        <taxon>Mortierellaceae</taxon>
        <taxon>Lobosporangium</taxon>
    </lineage>
</organism>